<dbReference type="AlphaFoldDB" id="A0A0E9V402"/>
<protein>
    <submittedName>
        <fullName evidence="1">Uncharacterized protein</fullName>
    </submittedName>
</protein>
<organism evidence="1">
    <name type="scientific">Anguilla anguilla</name>
    <name type="common">European freshwater eel</name>
    <name type="synonym">Muraena anguilla</name>
    <dbReference type="NCBI Taxonomy" id="7936"/>
    <lineage>
        <taxon>Eukaryota</taxon>
        <taxon>Metazoa</taxon>
        <taxon>Chordata</taxon>
        <taxon>Craniata</taxon>
        <taxon>Vertebrata</taxon>
        <taxon>Euteleostomi</taxon>
        <taxon>Actinopterygii</taxon>
        <taxon>Neopterygii</taxon>
        <taxon>Teleostei</taxon>
        <taxon>Anguilliformes</taxon>
        <taxon>Anguillidae</taxon>
        <taxon>Anguilla</taxon>
    </lineage>
</organism>
<reference evidence="1" key="2">
    <citation type="journal article" date="2015" name="Fish Shellfish Immunol.">
        <title>Early steps in the European eel (Anguilla anguilla)-Vibrio vulnificus interaction in the gills: Role of the RtxA13 toxin.</title>
        <authorList>
            <person name="Callol A."/>
            <person name="Pajuelo D."/>
            <person name="Ebbesson L."/>
            <person name="Teles M."/>
            <person name="MacKenzie S."/>
            <person name="Amaro C."/>
        </authorList>
    </citation>
    <scope>NUCLEOTIDE SEQUENCE</scope>
</reference>
<accession>A0A0E9V402</accession>
<proteinExistence type="predicted"/>
<sequence>MLFAFIYLPWLQIRSATVTPRSLLTKNS</sequence>
<evidence type="ECO:0000313" key="1">
    <source>
        <dbReference type="EMBL" id="JAH71988.1"/>
    </source>
</evidence>
<name>A0A0E9V402_ANGAN</name>
<dbReference type="EMBL" id="GBXM01036589">
    <property type="protein sequence ID" value="JAH71988.1"/>
    <property type="molecule type" value="Transcribed_RNA"/>
</dbReference>
<reference evidence="1" key="1">
    <citation type="submission" date="2014-11" db="EMBL/GenBank/DDBJ databases">
        <authorList>
            <person name="Amaro Gonzalez C."/>
        </authorList>
    </citation>
    <scope>NUCLEOTIDE SEQUENCE</scope>
</reference>